<dbReference type="SUPFAM" id="SSF54001">
    <property type="entry name" value="Cysteine proteinases"/>
    <property type="match status" value="1"/>
</dbReference>
<dbReference type="InterPro" id="IPR038765">
    <property type="entry name" value="Papain-like_cys_pep_sf"/>
</dbReference>
<keyword evidence="2" id="KW-0645">Protease</keyword>
<evidence type="ECO:0000259" key="1">
    <source>
        <dbReference type="PROSITE" id="PS50235"/>
    </source>
</evidence>
<dbReference type="InterPro" id="IPR028889">
    <property type="entry name" value="USP"/>
</dbReference>
<evidence type="ECO:0000313" key="3">
    <source>
        <dbReference type="Proteomes" id="UP001162001"/>
    </source>
</evidence>
<keyword evidence="2" id="KW-0378">Hydrolase</keyword>
<reference evidence="2 3" key="1">
    <citation type="submission" date="2020-04" db="EMBL/GenBank/DDBJ databases">
        <title>Advantages and limits of metagenomic assembly and binning of a giant virus.</title>
        <authorList>
            <person name="Schulz F."/>
            <person name="Andreani J."/>
            <person name="Francis R."/>
            <person name="Boudjemaa H."/>
            <person name="Bou Khalil J.Y."/>
            <person name="Lee J."/>
            <person name="La Scola B."/>
            <person name="Woyke T."/>
        </authorList>
    </citation>
    <scope>NUCLEOTIDE SEQUENCE [LARGE SCALE GENOMIC DNA]</scope>
    <source>
        <strain evidence="2 3">FV1/VV64</strain>
    </source>
</reference>
<evidence type="ECO:0000313" key="2">
    <source>
        <dbReference type="EMBL" id="QKF94163.1"/>
    </source>
</evidence>
<proteinExistence type="predicted"/>
<protein>
    <submittedName>
        <fullName evidence="2">Ubiquitin specific protease</fullName>
    </submittedName>
</protein>
<dbReference type="EMBL" id="MT418680">
    <property type="protein sequence ID" value="QKF94163.1"/>
    <property type="molecule type" value="Genomic_DNA"/>
</dbReference>
<keyword evidence="3" id="KW-1185">Reference proteome</keyword>
<dbReference type="InterPro" id="IPR018200">
    <property type="entry name" value="USP_CS"/>
</dbReference>
<dbReference type="PROSITE" id="PS50235">
    <property type="entry name" value="USP_3"/>
    <property type="match status" value="1"/>
</dbReference>
<dbReference type="GO" id="GO:0006508">
    <property type="term" value="P:proteolysis"/>
    <property type="evidence" value="ECO:0007669"/>
    <property type="project" value="UniProtKB-KW"/>
</dbReference>
<dbReference type="PROSITE" id="PS00972">
    <property type="entry name" value="USP_1"/>
    <property type="match status" value="1"/>
</dbReference>
<name>A0A7D3QUI5_9VIRU</name>
<gene>
    <name evidence="2" type="ORF">Fadolivirus_1_705</name>
</gene>
<organism evidence="2 3">
    <name type="scientific">Fadolivirus FV1/VV64</name>
    <dbReference type="NCBI Taxonomy" id="3070911"/>
    <lineage>
        <taxon>Viruses</taxon>
        <taxon>Varidnaviria</taxon>
        <taxon>Bamfordvirae</taxon>
        <taxon>Nucleocytoviricota</taxon>
        <taxon>Megaviricetes</taxon>
        <taxon>Imitervirales</taxon>
        <taxon>Mimiviridae</taxon>
        <taxon>Klosneuvirinae</taxon>
        <taxon>Fadolivirus</taxon>
        <taxon>Fadolivirus algeromassiliense</taxon>
    </lineage>
</organism>
<sequence length="410" mass="48279">MSIPQILTNINHILQRRKLLNDLTLLKPKAGNYPLAPGIEWHANICFFSAIMQLIYRIEELVPFLIHTNIRNQYKQDSIIQQYIDFLQILYQKAHITENNIFTVLEQQNITNKCITGVGSNFGSWEDPSQIGTPILNILNDICFLHYIGDDPNKWYNLDADYENICNINKFTLPKTDPRTFIGFDKFTYRCYLNIFMPKSDFTVIDKGNKIHSESKMDEYIIKNNDKIQDEKKKCNYNLNKKEHISILTIESKDFTGKIEDKINEDSIEIRHAEFNDTTYQLFIEKEIRIPNKYFVCDISNKTRDGHNITLCDSSGKIHLKYGDREKHYELIGGLRYSPGHWTAYIKHNTVWYFYDGSRRVIQDISDHDSRMLYTLLYREVNDELFDTIDPEIVPNNLEQYLTRYGSKSS</sequence>
<dbReference type="GO" id="GO:0004843">
    <property type="term" value="F:cysteine-type deubiquitinase activity"/>
    <property type="evidence" value="ECO:0007669"/>
    <property type="project" value="InterPro"/>
</dbReference>
<feature type="domain" description="USP" evidence="1">
    <location>
        <begin position="37"/>
        <end position="381"/>
    </location>
</feature>
<accession>A0A7D3QUI5</accession>
<dbReference type="Proteomes" id="UP001162001">
    <property type="component" value="Segment"/>
</dbReference>